<feature type="transmembrane region" description="Helical" evidence="1">
    <location>
        <begin position="12"/>
        <end position="32"/>
    </location>
</feature>
<proteinExistence type="predicted"/>
<reference evidence="3" key="1">
    <citation type="submission" date="2020-10" db="EMBL/GenBank/DDBJ databases">
        <authorList>
            <person name="Hahn C.J."/>
            <person name="Laso-Perez R."/>
            <person name="Vulcano F."/>
            <person name="Vaziourakis K.-M."/>
            <person name="Stokke R."/>
            <person name="Steen I.H."/>
            <person name="Teske A."/>
            <person name="Boetius A."/>
            <person name="Liebeke M."/>
            <person name="Amann R."/>
            <person name="Knittel K."/>
        </authorList>
    </citation>
    <scope>NUCLEOTIDE SEQUENCE</scope>
    <source>
        <strain evidence="3">Gfbio:e3339647-f889-4370-9287-4fb5cb688e4c:AG392D22_GoMArc1</strain>
    </source>
</reference>
<comment type="caution">
    <text evidence="3">The sequence shown here is derived from an EMBL/GenBank/DDBJ whole genome shotgun (WGS) entry which is preliminary data.</text>
</comment>
<keyword evidence="1" id="KW-0812">Transmembrane</keyword>
<dbReference type="InterPro" id="IPR000572">
    <property type="entry name" value="OxRdtase_Mopterin-bd_dom"/>
</dbReference>
<evidence type="ECO:0000313" key="3">
    <source>
        <dbReference type="EMBL" id="CAD6494980.1"/>
    </source>
</evidence>
<evidence type="ECO:0000259" key="2">
    <source>
        <dbReference type="Pfam" id="PF00174"/>
    </source>
</evidence>
<sequence length="190" mass="21232">MKVDSRVPILPTLVIAIACIGIIITATGCLHLSGVTEEKIDWNLTLVGDEEMVLSFDDITAMPSYTGRGGFFSTVGMKYGPFECKGAPIEYLCDLVGGIDESSTIWISAPDGYMMVFDYDQIKCDFNTFDPEDLREVPHGDLKLILTYEQDGKLLPENDGRPFRVSIVGEEDLMTEGSYWVKWVDRIEIK</sequence>
<dbReference type="AlphaFoldDB" id="A0A811THM0"/>
<gene>
    <name evidence="3" type="ORF">EMLJLAPB_01065</name>
</gene>
<dbReference type="Pfam" id="PF00174">
    <property type="entry name" value="Oxidored_molyb"/>
    <property type="match status" value="1"/>
</dbReference>
<dbReference type="PROSITE" id="PS51257">
    <property type="entry name" value="PROKAR_LIPOPROTEIN"/>
    <property type="match status" value="1"/>
</dbReference>
<dbReference type="InterPro" id="IPR036374">
    <property type="entry name" value="OxRdtase_Mopterin-bd_sf"/>
</dbReference>
<protein>
    <recommendedName>
        <fullName evidence="2">Oxidoreductase molybdopterin-binding domain-containing protein</fullName>
    </recommendedName>
</protein>
<evidence type="ECO:0000256" key="1">
    <source>
        <dbReference type="SAM" id="Phobius"/>
    </source>
</evidence>
<dbReference type="SUPFAM" id="SSF56524">
    <property type="entry name" value="Oxidoreductase molybdopterin-binding domain"/>
    <property type="match status" value="1"/>
</dbReference>
<dbReference type="Gene3D" id="3.90.420.10">
    <property type="entry name" value="Oxidoreductase, molybdopterin-binding domain"/>
    <property type="match status" value="1"/>
</dbReference>
<name>A0A811THM0_9EURY</name>
<dbReference type="Proteomes" id="UP000634805">
    <property type="component" value="Unassembled WGS sequence"/>
</dbReference>
<accession>A0A811THM0</accession>
<keyword evidence="1" id="KW-1133">Transmembrane helix</keyword>
<keyword evidence="1" id="KW-0472">Membrane</keyword>
<organism evidence="3 4">
    <name type="scientific">Candidatus Argoarchaeum ethanivorans</name>
    <dbReference type="NCBI Taxonomy" id="2608793"/>
    <lineage>
        <taxon>Archaea</taxon>
        <taxon>Methanobacteriati</taxon>
        <taxon>Methanobacteriota</taxon>
        <taxon>Stenosarchaea group</taxon>
        <taxon>Methanomicrobia</taxon>
        <taxon>Methanosarcinales</taxon>
        <taxon>Methanosarcinales incertae sedis</taxon>
        <taxon>GOM Arc I cluster</taxon>
        <taxon>Candidatus Argoarchaeum</taxon>
    </lineage>
</organism>
<feature type="domain" description="Oxidoreductase molybdopterin-binding" evidence="2">
    <location>
        <begin position="143"/>
        <end position="189"/>
    </location>
</feature>
<evidence type="ECO:0000313" key="4">
    <source>
        <dbReference type="Proteomes" id="UP000634805"/>
    </source>
</evidence>
<dbReference type="EMBL" id="CAJHIS010000041">
    <property type="protein sequence ID" value="CAD6494980.1"/>
    <property type="molecule type" value="Genomic_DNA"/>
</dbReference>